<comment type="caution">
    <text evidence="3">The sequence shown here is derived from an EMBL/GenBank/DDBJ whole genome shotgun (WGS) entry which is preliminary data.</text>
</comment>
<keyword evidence="1" id="KW-1133">Transmembrane helix</keyword>
<dbReference type="AlphaFoldDB" id="A0A2H9TIX9"/>
<feature type="transmembrane region" description="Helical" evidence="1">
    <location>
        <begin position="545"/>
        <end position="575"/>
    </location>
</feature>
<protein>
    <recommendedName>
        <fullName evidence="5">Secreted protein</fullName>
    </recommendedName>
</protein>
<proteinExistence type="predicted"/>
<keyword evidence="4" id="KW-1185">Reference proteome</keyword>
<feature type="signal peptide" evidence="2">
    <location>
        <begin position="1"/>
        <end position="20"/>
    </location>
</feature>
<evidence type="ECO:0000256" key="1">
    <source>
        <dbReference type="SAM" id="Phobius"/>
    </source>
</evidence>
<accession>A0A2H9TIX9</accession>
<evidence type="ECO:0008006" key="5">
    <source>
        <dbReference type="Google" id="ProtNLM"/>
    </source>
</evidence>
<sequence length="579" mass="62924">MYPTARALIGAALLISNVYASRLSYVDQATRSMAASVDQLKANAERHVLAPETLAKIEENYNTLLLAMAADAIADTFDRGTSAVLQAVVHTHNEQPAEAAKVLALEAVENAYQLADLDKALQNVPADNSLTPDQKAAEIEAITARRDEALATRAQLTSALITVVEKAPIQEDGLQALQSVIEATLTEFNQDHPESPASLELQKLFKNVTEIAATTVQTPWKPVYDYARLVAMYNEATISTITGFLSNRTGNVTATIAAVGDSIKGFFGAYFPLFADYNMYKKLPVQLYLNMSLFNELHQDLSGTPYLCAAAQKVKRARTSDSTKINEACKMQLDSLFLKSGLGGFDEIDNSQLPNYVKEAIKVQFGKQAHKRLHEVQEATGKIQQWYEEKKTQLEAGLKQRQDALNIEGSDDDDAVDFGESTNTSENPHSSPILLIGSKAYLPTAPHIVHGASSSDVDVVKTVSDKINAAIGAKSSLNPDDYTADEIKIISENPELVTLFVTNVDATKLAAKKEHYSKDLCGKARKDIDALPEGPLRKAWNETCAAGMGIGMILLIVCGVVVLAAGLVLGAYFWFRPQN</sequence>
<feature type="chain" id="PRO_5014193047" description="Secreted protein" evidence="2">
    <location>
        <begin position="21"/>
        <end position="579"/>
    </location>
</feature>
<evidence type="ECO:0000313" key="4">
    <source>
        <dbReference type="Proteomes" id="UP000240830"/>
    </source>
</evidence>
<name>A0A2H9TIX9_9FUNG</name>
<gene>
    <name evidence="3" type="ORF">PSACC_02479</name>
</gene>
<keyword evidence="2" id="KW-0732">Signal</keyword>
<keyword evidence="1" id="KW-0472">Membrane</keyword>
<evidence type="ECO:0000313" key="3">
    <source>
        <dbReference type="EMBL" id="PJF17707.1"/>
    </source>
</evidence>
<reference evidence="3 4" key="1">
    <citation type="submission" date="2016-10" db="EMBL/GenBank/DDBJ databases">
        <title>The genome of Paramicrosporidium saccamoebae is the missing link in understanding Cryptomycota and Microsporidia evolution.</title>
        <authorList>
            <person name="Quandt C.A."/>
            <person name="Beaudet D."/>
            <person name="Corsaro D."/>
            <person name="Michel R."/>
            <person name="Corradi N."/>
            <person name="James T."/>
        </authorList>
    </citation>
    <scope>NUCLEOTIDE SEQUENCE [LARGE SCALE GENOMIC DNA]</scope>
    <source>
        <strain evidence="3 4">KSL3</strain>
    </source>
</reference>
<keyword evidence="1" id="KW-0812">Transmembrane</keyword>
<dbReference type="EMBL" id="MTSL01000165">
    <property type="protein sequence ID" value="PJF17707.1"/>
    <property type="molecule type" value="Genomic_DNA"/>
</dbReference>
<evidence type="ECO:0000256" key="2">
    <source>
        <dbReference type="SAM" id="SignalP"/>
    </source>
</evidence>
<organism evidence="3 4">
    <name type="scientific">Paramicrosporidium saccamoebae</name>
    <dbReference type="NCBI Taxonomy" id="1246581"/>
    <lineage>
        <taxon>Eukaryota</taxon>
        <taxon>Fungi</taxon>
        <taxon>Fungi incertae sedis</taxon>
        <taxon>Cryptomycota</taxon>
        <taxon>Cryptomycota incertae sedis</taxon>
        <taxon>Paramicrosporidium</taxon>
    </lineage>
</organism>
<dbReference type="Proteomes" id="UP000240830">
    <property type="component" value="Unassembled WGS sequence"/>
</dbReference>